<evidence type="ECO:0000313" key="2">
    <source>
        <dbReference type="EMBL" id="GIL98237.1"/>
    </source>
</evidence>
<gene>
    <name evidence="2" type="ORF">Vretimale_3645</name>
</gene>
<evidence type="ECO:0000313" key="3">
    <source>
        <dbReference type="Proteomes" id="UP000722791"/>
    </source>
</evidence>
<feature type="compositionally biased region" description="Basic and acidic residues" evidence="1">
    <location>
        <begin position="8"/>
        <end position="31"/>
    </location>
</feature>
<protein>
    <submittedName>
        <fullName evidence="2">Uncharacterized protein</fullName>
    </submittedName>
</protein>
<evidence type="ECO:0000256" key="1">
    <source>
        <dbReference type="SAM" id="MobiDB-lite"/>
    </source>
</evidence>
<accession>A0A8J4DA91</accession>
<dbReference type="Proteomes" id="UP000722791">
    <property type="component" value="Unassembled WGS sequence"/>
</dbReference>
<feature type="compositionally biased region" description="Polar residues" evidence="1">
    <location>
        <begin position="894"/>
        <end position="909"/>
    </location>
</feature>
<feature type="region of interest" description="Disordered" evidence="1">
    <location>
        <begin position="1"/>
        <end position="35"/>
    </location>
</feature>
<sequence length="909" mass="95713">MLTGVPWTERRSGAEKSSDIINSKSEKDRSLRSGGHGLPISRRAFFTDPAALAIFHAANNGTLDPSTLPSHLGTGAGIRPQTGRECLLRPSKSVAVSGTSSLSVAASTDFGAKDRAITREKNIVAGRPKIVSVLFLSEPALYNQGNGEVLAAKPSSPPQPSLFADPGNATSTAAASSAANPVAEPLGPLPAASYPPAALAPGTLLASSQPTMHQLQAAPAASPPDGLQSMVVLEYAHSVRATASAPAPQPSAAMPQLPSVSAAAVPACVPPPAAMPSQTGTSAAVILAPQPAAGAALIPSVRHPPLLCPAPMPVATKEYPQVQPPALQPVAVLAQLPLPVATQAHVQRLISLPSMTPVALLPVTQTHVSAPQATPSLFAAGPPVLGAAETTAPPALLHAMKPPPVGVLQTGAKSSMQNNAGVPPAKSDCEAAVAAATAALEACLQPVCSISMEHKELRIRAVLTVAMSRSWDACMQHHFQGHGKGKGQGGDDGRQPPPTAGNDDYSPTRLQLLQFGWTVLELDTFYQQIFPPYPPGRMQYATPAIMYEETGRGIAARGLRAQPGGKGADMVLVPWNEWGGSRVAVMDRLRTALAPLEAMARHRQEGLKGSKREGDETATGSAIPEKAAGSARKHEALPWYLKEVSDRIRLYLRFILRPLLGQEEAKPLPLADVLNGLLRVAKVKLDSTTVAALGACSVESLIASMSDVVEVLWCGEDDGGWGLVPSRRYRDEMPNNKNGMHRRFTGGRDAVPHAPCPLPAGVPLLLPPSSQLLPQGQGNGQGQEQILAVQDQHQQNEQQQRQQPDMGCIVRRISFLQQPLANVSNFGSGSCTMGRLHEPPKHPLPQHRWHGPSLTQEQPGLGHVASQSPQLPQLKQASPRQHLEQAQKRKWQEADQSTAAVSTSFAMTS</sequence>
<feature type="compositionally biased region" description="Basic and acidic residues" evidence="1">
    <location>
        <begin position="603"/>
        <end position="615"/>
    </location>
</feature>
<comment type="caution">
    <text evidence="2">The sequence shown here is derived from an EMBL/GenBank/DDBJ whole genome shotgun (WGS) entry which is preliminary data.</text>
</comment>
<feature type="compositionally biased region" description="Basic and acidic residues" evidence="1">
    <location>
        <begin position="881"/>
        <end position="893"/>
    </location>
</feature>
<feature type="region of interest" description="Disordered" evidence="1">
    <location>
        <begin position="832"/>
        <end position="909"/>
    </location>
</feature>
<reference evidence="2" key="1">
    <citation type="journal article" date="2021" name="Proc. Natl. Acad. Sci. U.S.A.">
        <title>Three genomes in the algal genus Volvox reveal the fate of a haploid sex-determining region after a transition to homothallism.</title>
        <authorList>
            <person name="Yamamoto K."/>
            <person name="Hamaji T."/>
            <person name="Kawai-Toyooka H."/>
            <person name="Matsuzaki R."/>
            <person name="Takahashi F."/>
            <person name="Nishimura Y."/>
            <person name="Kawachi M."/>
            <person name="Noguchi H."/>
            <person name="Minakuchi Y."/>
            <person name="Umen J.G."/>
            <person name="Toyoda A."/>
            <person name="Nozaki H."/>
        </authorList>
    </citation>
    <scope>NUCLEOTIDE SEQUENCE</scope>
    <source>
        <strain evidence="2">NIES-3785</strain>
    </source>
</reference>
<feature type="region of interest" description="Disordered" evidence="1">
    <location>
        <begin position="603"/>
        <end position="629"/>
    </location>
</feature>
<dbReference type="AlphaFoldDB" id="A0A8J4DA91"/>
<feature type="region of interest" description="Disordered" evidence="1">
    <location>
        <begin position="151"/>
        <end position="176"/>
    </location>
</feature>
<feature type="compositionally biased region" description="Polar residues" evidence="1">
    <location>
        <begin position="865"/>
        <end position="879"/>
    </location>
</feature>
<organism evidence="2 3">
    <name type="scientific">Volvox reticuliferus</name>
    <dbReference type="NCBI Taxonomy" id="1737510"/>
    <lineage>
        <taxon>Eukaryota</taxon>
        <taxon>Viridiplantae</taxon>
        <taxon>Chlorophyta</taxon>
        <taxon>core chlorophytes</taxon>
        <taxon>Chlorophyceae</taxon>
        <taxon>CS clade</taxon>
        <taxon>Chlamydomonadales</taxon>
        <taxon>Volvocaceae</taxon>
        <taxon>Volvox</taxon>
    </lineage>
</organism>
<dbReference type="EMBL" id="BNCQ01000005">
    <property type="protein sequence ID" value="GIL98237.1"/>
    <property type="molecule type" value="Genomic_DNA"/>
</dbReference>
<name>A0A8J4DA91_9CHLO</name>
<feature type="region of interest" description="Disordered" evidence="1">
    <location>
        <begin position="478"/>
        <end position="506"/>
    </location>
</feature>
<proteinExistence type="predicted"/>